<feature type="transmembrane region" description="Helical" evidence="3">
    <location>
        <begin position="327"/>
        <end position="347"/>
    </location>
</feature>
<keyword evidence="6" id="KW-1185">Reference proteome</keyword>
<feature type="domain" description="Major facilitator superfamily (MFS) profile" evidence="4">
    <location>
        <begin position="1"/>
        <end position="435"/>
    </location>
</feature>
<feature type="transmembrane region" description="Helical" evidence="3">
    <location>
        <begin position="151"/>
        <end position="173"/>
    </location>
</feature>
<proteinExistence type="inferred from homology"/>
<reference evidence="5" key="2">
    <citation type="submission" date="2023-06" db="EMBL/GenBank/DDBJ databases">
        <authorList>
            <consortium name="Lawrence Berkeley National Laboratory"/>
            <person name="Haridas S."/>
            <person name="Hensen N."/>
            <person name="Bonometti L."/>
            <person name="Westerberg I."/>
            <person name="Brannstrom I.O."/>
            <person name="Guillou S."/>
            <person name="Cros-Aarteil S."/>
            <person name="Calhoun S."/>
            <person name="Kuo A."/>
            <person name="Mondo S."/>
            <person name="Pangilinan J."/>
            <person name="Riley R."/>
            <person name="Labutti K."/>
            <person name="Andreopoulos B."/>
            <person name="Lipzen A."/>
            <person name="Chen C."/>
            <person name="Yanf M."/>
            <person name="Daum C."/>
            <person name="Ng V."/>
            <person name="Clum A."/>
            <person name="Steindorff A."/>
            <person name="Ohm R."/>
            <person name="Martin F."/>
            <person name="Silar P."/>
            <person name="Natvig D."/>
            <person name="Lalanne C."/>
            <person name="Gautier V."/>
            <person name="Ament-Velasquez S.L."/>
            <person name="Kruys A."/>
            <person name="Hutchinson M.I."/>
            <person name="Powell A.J."/>
            <person name="Barry K."/>
            <person name="Miller A.N."/>
            <person name="Grigoriev I.V."/>
            <person name="Debuchy R."/>
            <person name="Gladieux P."/>
            <person name="Thoren M.H."/>
            <person name="Johannesson H."/>
        </authorList>
    </citation>
    <scope>NUCLEOTIDE SEQUENCE</scope>
    <source>
        <strain evidence="5">CBS 118394</strain>
    </source>
</reference>
<evidence type="ECO:0000313" key="6">
    <source>
        <dbReference type="Proteomes" id="UP001283341"/>
    </source>
</evidence>
<dbReference type="Pfam" id="PF07690">
    <property type="entry name" value="MFS_1"/>
    <property type="match status" value="1"/>
</dbReference>
<dbReference type="GO" id="GO:0016020">
    <property type="term" value="C:membrane"/>
    <property type="evidence" value="ECO:0007669"/>
    <property type="project" value="UniProtKB-SubCell"/>
</dbReference>
<feature type="transmembrane region" description="Helical" evidence="3">
    <location>
        <begin position="238"/>
        <end position="255"/>
    </location>
</feature>
<dbReference type="AlphaFoldDB" id="A0AAE0HWM7"/>
<dbReference type="GO" id="GO:0022857">
    <property type="term" value="F:transmembrane transporter activity"/>
    <property type="evidence" value="ECO:0007669"/>
    <property type="project" value="InterPro"/>
</dbReference>
<reference evidence="5" key="1">
    <citation type="journal article" date="2023" name="Mol. Phylogenet. Evol.">
        <title>Genome-scale phylogeny and comparative genomics of the fungal order Sordariales.</title>
        <authorList>
            <person name="Hensen N."/>
            <person name="Bonometti L."/>
            <person name="Westerberg I."/>
            <person name="Brannstrom I.O."/>
            <person name="Guillou S."/>
            <person name="Cros-Aarteil S."/>
            <person name="Calhoun S."/>
            <person name="Haridas S."/>
            <person name="Kuo A."/>
            <person name="Mondo S."/>
            <person name="Pangilinan J."/>
            <person name="Riley R."/>
            <person name="LaButti K."/>
            <person name="Andreopoulos B."/>
            <person name="Lipzen A."/>
            <person name="Chen C."/>
            <person name="Yan M."/>
            <person name="Daum C."/>
            <person name="Ng V."/>
            <person name="Clum A."/>
            <person name="Steindorff A."/>
            <person name="Ohm R.A."/>
            <person name="Martin F."/>
            <person name="Silar P."/>
            <person name="Natvig D.O."/>
            <person name="Lalanne C."/>
            <person name="Gautier V."/>
            <person name="Ament-Velasquez S.L."/>
            <person name="Kruys A."/>
            <person name="Hutchinson M.I."/>
            <person name="Powell A.J."/>
            <person name="Barry K."/>
            <person name="Miller A.N."/>
            <person name="Grigoriev I.V."/>
            <person name="Debuchy R."/>
            <person name="Gladieux P."/>
            <person name="Hiltunen Thoren M."/>
            <person name="Johannesson H."/>
        </authorList>
    </citation>
    <scope>NUCLEOTIDE SEQUENCE</scope>
    <source>
        <strain evidence="5">CBS 118394</strain>
    </source>
</reference>
<evidence type="ECO:0000256" key="1">
    <source>
        <dbReference type="ARBA" id="ARBA00004141"/>
    </source>
</evidence>
<comment type="caution">
    <text evidence="5">The sequence shown here is derived from an EMBL/GenBank/DDBJ whole genome shotgun (WGS) entry which is preliminary data.</text>
</comment>
<evidence type="ECO:0000313" key="5">
    <source>
        <dbReference type="EMBL" id="KAK3314214.1"/>
    </source>
</evidence>
<organism evidence="5 6">
    <name type="scientific">Apodospora peruviana</name>
    <dbReference type="NCBI Taxonomy" id="516989"/>
    <lineage>
        <taxon>Eukaryota</taxon>
        <taxon>Fungi</taxon>
        <taxon>Dikarya</taxon>
        <taxon>Ascomycota</taxon>
        <taxon>Pezizomycotina</taxon>
        <taxon>Sordariomycetes</taxon>
        <taxon>Sordariomycetidae</taxon>
        <taxon>Sordariales</taxon>
        <taxon>Lasiosphaeriaceae</taxon>
        <taxon>Apodospora</taxon>
    </lineage>
</organism>
<feature type="transmembrane region" description="Helical" evidence="3">
    <location>
        <begin position="367"/>
        <end position="389"/>
    </location>
</feature>
<gene>
    <name evidence="5" type="ORF">B0H66DRAFT_567996</name>
</gene>
<feature type="transmembrane region" description="Helical" evidence="3">
    <location>
        <begin position="91"/>
        <end position="110"/>
    </location>
</feature>
<feature type="transmembrane region" description="Helical" evidence="3">
    <location>
        <begin position="21"/>
        <end position="44"/>
    </location>
</feature>
<keyword evidence="3" id="KW-0812">Transmembrane</keyword>
<feature type="transmembrane region" description="Helical" evidence="3">
    <location>
        <begin position="409"/>
        <end position="431"/>
    </location>
</feature>
<protein>
    <submittedName>
        <fullName evidence="5">Major facilitator superfamily domain-containing protein</fullName>
    </submittedName>
</protein>
<dbReference type="InterPro" id="IPR011701">
    <property type="entry name" value="MFS"/>
</dbReference>
<evidence type="ECO:0000259" key="4">
    <source>
        <dbReference type="PROSITE" id="PS50850"/>
    </source>
</evidence>
<feature type="transmembrane region" description="Helical" evidence="3">
    <location>
        <begin position="122"/>
        <end position="139"/>
    </location>
</feature>
<accession>A0AAE0HWM7</accession>
<dbReference type="Gene3D" id="1.20.1250.20">
    <property type="entry name" value="MFS general substrate transporter like domains"/>
    <property type="match status" value="2"/>
</dbReference>
<name>A0AAE0HWM7_9PEZI</name>
<feature type="transmembrane region" description="Helical" evidence="3">
    <location>
        <begin position="179"/>
        <end position="200"/>
    </location>
</feature>
<dbReference type="InterPro" id="IPR036259">
    <property type="entry name" value="MFS_trans_sf"/>
</dbReference>
<comment type="subcellular location">
    <subcellularLocation>
        <location evidence="1">Membrane</location>
        <topology evidence="1">Multi-pass membrane protein</topology>
    </subcellularLocation>
</comment>
<feature type="transmembrane region" description="Helical" evidence="3">
    <location>
        <begin position="302"/>
        <end position="321"/>
    </location>
</feature>
<feature type="transmembrane region" description="Helical" evidence="3">
    <location>
        <begin position="275"/>
        <end position="295"/>
    </location>
</feature>
<keyword evidence="3" id="KW-0472">Membrane</keyword>
<evidence type="ECO:0000256" key="2">
    <source>
        <dbReference type="ARBA" id="ARBA00006727"/>
    </source>
</evidence>
<dbReference type="SUPFAM" id="SSF103473">
    <property type="entry name" value="MFS general substrate transporter"/>
    <property type="match status" value="1"/>
</dbReference>
<feature type="transmembrane region" description="Helical" evidence="3">
    <location>
        <begin position="59"/>
        <end position="79"/>
    </location>
</feature>
<dbReference type="PANTHER" id="PTHR11360">
    <property type="entry name" value="MONOCARBOXYLATE TRANSPORTER"/>
    <property type="match status" value="1"/>
</dbReference>
<dbReference type="InterPro" id="IPR050327">
    <property type="entry name" value="Proton-linked_MCT"/>
</dbReference>
<comment type="similarity">
    <text evidence="2">Belongs to the major facilitator superfamily. Monocarboxylate porter (TC 2.A.1.13) family.</text>
</comment>
<dbReference type="InterPro" id="IPR020846">
    <property type="entry name" value="MFS_dom"/>
</dbReference>
<sequence>MERSADSQPRVHPPDGGKAAWIFLASVSVMLQLTWGFTISFGAFREYYFNQSMFSRNQTIAVIGVVSTGVIQVMCPFLVHFLSGRAQLRKPLLYTGTAIVVAASIGAGFAHTPTQLIMTQGVLYGVGSGLIFAPNMSLIDEWFVKRRSLAYGIYFACSSISAAIIPPVLRIFLGRYSAKATLVGWGIFVGVVLSIALLGVRPRLPPSSKMTAAGTREMNEKFNPLSGQVSYGFLRTPLFWLVIVSNVLQALSQYLPSVYIPSFATEVTGTSPEKAAVLLTIYNVASAVCQPFIGIVADKQGVLYPLLVTTLIPAIAVLAVWGFATSYGLLALVCILFGGLSGGYVVLRNRFATAIVGNSEHPNEELIVSGLIMFIRGIATIASGFIGAAVASAGEDMGLDKGSYGAGKWLPLLLTVGILAGASSIGGLGFIGKSRHSGVYRPEASTSEDTA</sequence>
<dbReference type="PANTHER" id="PTHR11360:SF287">
    <property type="entry name" value="MFS MONOCARBOXYLATE TRANSPORTER"/>
    <property type="match status" value="1"/>
</dbReference>
<dbReference type="PROSITE" id="PS50850">
    <property type="entry name" value="MFS"/>
    <property type="match status" value="1"/>
</dbReference>
<evidence type="ECO:0000256" key="3">
    <source>
        <dbReference type="SAM" id="Phobius"/>
    </source>
</evidence>
<dbReference type="EMBL" id="JAUEDM010000007">
    <property type="protein sequence ID" value="KAK3314214.1"/>
    <property type="molecule type" value="Genomic_DNA"/>
</dbReference>
<dbReference type="Proteomes" id="UP001283341">
    <property type="component" value="Unassembled WGS sequence"/>
</dbReference>
<keyword evidence="3" id="KW-1133">Transmembrane helix</keyword>